<dbReference type="InterPro" id="IPR053137">
    <property type="entry name" value="NLR-like"/>
</dbReference>
<evidence type="ECO:0000313" key="4">
    <source>
        <dbReference type="Proteomes" id="UP000191342"/>
    </source>
</evidence>
<dbReference type="InterPro" id="IPR035994">
    <property type="entry name" value="Nucleoside_phosphorylase_sf"/>
</dbReference>
<dbReference type="Pfam" id="PF13424">
    <property type="entry name" value="TPR_12"/>
    <property type="match status" value="2"/>
</dbReference>
<dbReference type="GO" id="GO:0003824">
    <property type="term" value="F:catalytic activity"/>
    <property type="evidence" value="ECO:0007669"/>
    <property type="project" value="InterPro"/>
</dbReference>
<proteinExistence type="predicted"/>
<dbReference type="Proteomes" id="UP000191342">
    <property type="component" value="Unassembled WGS sequence"/>
</dbReference>
<dbReference type="GO" id="GO:0009116">
    <property type="term" value="P:nucleoside metabolic process"/>
    <property type="evidence" value="ECO:0007669"/>
    <property type="project" value="InterPro"/>
</dbReference>
<dbReference type="Gene3D" id="3.40.50.1580">
    <property type="entry name" value="Nucleoside phosphorylase domain"/>
    <property type="match status" value="1"/>
</dbReference>
<dbReference type="Gene3D" id="1.25.40.10">
    <property type="entry name" value="Tetratricopeptide repeat domain"/>
    <property type="match status" value="2"/>
</dbReference>
<dbReference type="SUPFAM" id="SSF53167">
    <property type="entry name" value="Purine and uridine phosphorylases"/>
    <property type="match status" value="1"/>
</dbReference>
<keyword evidence="4" id="KW-1185">Reference proteome</keyword>
<dbReference type="SUPFAM" id="SSF52540">
    <property type="entry name" value="P-loop containing nucleoside triphosphate hydrolases"/>
    <property type="match status" value="1"/>
</dbReference>
<dbReference type="Pfam" id="PF13374">
    <property type="entry name" value="TPR_10"/>
    <property type="match status" value="2"/>
</dbReference>
<feature type="compositionally biased region" description="Acidic residues" evidence="1">
    <location>
        <begin position="367"/>
        <end position="378"/>
    </location>
</feature>
<organism evidence="3 4">
    <name type="scientific">Penicillium flavigenum</name>
    <dbReference type="NCBI Taxonomy" id="254877"/>
    <lineage>
        <taxon>Eukaryota</taxon>
        <taxon>Fungi</taxon>
        <taxon>Dikarya</taxon>
        <taxon>Ascomycota</taxon>
        <taxon>Pezizomycotina</taxon>
        <taxon>Eurotiomycetes</taxon>
        <taxon>Eurotiomycetidae</taxon>
        <taxon>Eurotiales</taxon>
        <taxon>Aspergillaceae</taxon>
        <taxon>Penicillium</taxon>
    </lineage>
</organism>
<comment type="caution">
    <text evidence="3">The sequence shown here is derived from an EMBL/GenBank/DDBJ whole genome shotgun (WGS) entry which is preliminary data.</text>
</comment>
<dbReference type="Pfam" id="PF25000">
    <property type="entry name" value="DUF7779"/>
    <property type="match status" value="1"/>
</dbReference>
<dbReference type="OrthoDB" id="5986190at2759"/>
<dbReference type="InterPro" id="IPR011990">
    <property type="entry name" value="TPR-like_helical_dom_sf"/>
</dbReference>
<feature type="domain" description="DUF7779" evidence="2">
    <location>
        <begin position="320"/>
        <end position="420"/>
    </location>
</feature>
<dbReference type="Gene3D" id="3.40.50.300">
    <property type="entry name" value="P-loop containing nucleotide triphosphate hydrolases"/>
    <property type="match status" value="1"/>
</dbReference>
<dbReference type="PRINTS" id="PR00381">
    <property type="entry name" value="KINESINLIGHT"/>
</dbReference>
<feature type="region of interest" description="Disordered" evidence="1">
    <location>
        <begin position="356"/>
        <end position="378"/>
    </location>
</feature>
<evidence type="ECO:0000256" key="1">
    <source>
        <dbReference type="SAM" id="MobiDB-lite"/>
    </source>
</evidence>
<dbReference type="STRING" id="254877.A0A1V6S4L5"/>
<evidence type="ECO:0000259" key="2">
    <source>
        <dbReference type="Pfam" id="PF25000"/>
    </source>
</evidence>
<gene>
    <name evidence="3" type="ORF">PENFLA_c121G01412</name>
</gene>
<dbReference type="AlphaFoldDB" id="A0A1V6S4L5"/>
<evidence type="ECO:0000313" key="3">
    <source>
        <dbReference type="EMBL" id="OQE08995.1"/>
    </source>
</evidence>
<accession>A0A1V6S4L5</accession>
<dbReference type="PANTHER" id="PTHR46082:SF11">
    <property type="entry name" value="AAA+ ATPASE DOMAIN-CONTAINING PROTEIN-RELATED"/>
    <property type="match status" value="1"/>
</dbReference>
<dbReference type="EMBL" id="MLQL01000121">
    <property type="protein sequence ID" value="OQE08995.1"/>
    <property type="molecule type" value="Genomic_DNA"/>
</dbReference>
<name>A0A1V6S4L5_9EURO</name>
<dbReference type="PANTHER" id="PTHR46082">
    <property type="entry name" value="ATP/GTP-BINDING PROTEIN-RELATED"/>
    <property type="match status" value="1"/>
</dbReference>
<dbReference type="NCBIfam" id="NF040586">
    <property type="entry name" value="FxSxx_TPR"/>
    <property type="match status" value="1"/>
</dbReference>
<sequence>MTCISFGDENSGFQVGISHGPIYLPAQPEPRPEPLSTVPFPHDPDFVSRDGLLDQIHEKSSVPGSRIVLVGLGGVGKSRLAIEYCHRVRQQSPDTWVFWVHASNAARCEESLRNLADRAKIPGRQDRNANIFQLFGNWLQDGKIGEWILVLDNVDDDELLRKPLAPCIETQANDQYTSTRPPLRYLLESSKGSIIITSRNKAVALETAGHKKSLIDVQPMNTAEALVLMQKKLDSSTAREDLVQLVEELEFMPLAIVQAASYIIHRSPRCSALQYLEKLRQSDRQATKLLNHEGKHIHRDWEAKNSILLTWQISFDHIRRIRQSAADLLSLMSFFDWQGIPEDLLRVQDIDRSCEPFGSSQDVRDISDEDTDFSSEPDVDDDFESDIATLRDYSFIASSEDSFVFTMHRLVQLTVRTWLKNYGQEEEWKERFISNLNSEFPTGEYENWERCRLLFPHVKSAMLHRPKSQGSLRNWAALLYRGAWFAQECGNILDAKDMAAMSRKQRMKIGGAEDEDTLDSTAMLAVAYRLEGRWEEAEQLEVQVMETSKTKLGVDHPDTLTSMANLASTYRNQGRWEEAEQLEVQVMEIRKTKLGAEHPDILTSMANLASTYRNQGRWEEAEQLEVQVMEIRKTKLGAEHPDILTSMANLASTYRNQGRWEEAEQLDVQVMETSKTKLGADHPSTLTSMANLASTLWSQGRWEEAEQLEVQVMETSKTKLGADHPDTLTSMNNLASTYRNQGRWEEAEQLEVQVLEIRKTKLGADHPDTLTSMANLSFTWESKLLGVIPEMRRLFSDKRKPDRLAEHLQRLDDMEDYKRPAVDQFYAIEYPPVDGKSREEGASNSVTVRPERRNHRVFHFHYGNIASGNTVLKDAIVRDAYAKDPALNILCFEMEAVGLMNNIPCLVIRGICDYCDSHKNDDWHKYAALTAAAYARELLLVLRAQRVDAMPPWAERVAQEFQQG</sequence>
<dbReference type="InterPro" id="IPR056681">
    <property type="entry name" value="DUF7779"/>
</dbReference>
<dbReference type="SUPFAM" id="SSF48452">
    <property type="entry name" value="TPR-like"/>
    <property type="match status" value="3"/>
</dbReference>
<reference evidence="4" key="1">
    <citation type="journal article" date="2017" name="Nat. Microbiol.">
        <title>Global analysis of biosynthetic gene clusters reveals vast potential of secondary metabolite production in Penicillium species.</title>
        <authorList>
            <person name="Nielsen J.C."/>
            <person name="Grijseels S."/>
            <person name="Prigent S."/>
            <person name="Ji B."/>
            <person name="Dainat J."/>
            <person name="Nielsen K.F."/>
            <person name="Frisvad J.C."/>
            <person name="Workman M."/>
            <person name="Nielsen J."/>
        </authorList>
    </citation>
    <scope>NUCLEOTIDE SEQUENCE [LARGE SCALE GENOMIC DNA]</scope>
    <source>
        <strain evidence="4">IBT 14082</strain>
    </source>
</reference>
<dbReference type="InterPro" id="IPR027417">
    <property type="entry name" value="P-loop_NTPase"/>
</dbReference>
<protein>
    <recommendedName>
        <fullName evidence="2">DUF7779 domain-containing protein</fullName>
    </recommendedName>
</protein>